<reference evidence="1 2" key="1">
    <citation type="journal article" date="2016" name="Nat. Commun.">
        <title>Ectomycorrhizal ecology is imprinted in the genome of the dominant symbiotic fungus Cenococcum geophilum.</title>
        <authorList>
            <consortium name="DOE Joint Genome Institute"/>
            <person name="Peter M."/>
            <person name="Kohler A."/>
            <person name="Ohm R.A."/>
            <person name="Kuo A."/>
            <person name="Krutzmann J."/>
            <person name="Morin E."/>
            <person name="Arend M."/>
            <person name="Barry K.W."/>
            <person name="Binder M."/>
            <person name="Choi C."/>
            <person name="Clum A."/>
            <person name="Copeland A."/>
            <person name="Grisel N."/>
            <person name="Haridas S."/>
            <person name="Kipfer T."/>
            <person name="LaButti K."/>
            <person name="Lindquist E."/>
            <person name="Lipzen A."/>
            <person name="Maire R."/>
            <person name="Meier B."/>
            <person name="Mihaltcheva S."/>
            <person name="Molinier V."/>
            <person name="Murat C."/>
            <person name="Poggeler S."/>
            <person name="Quandt C.A."/>
            <person name="Sperisen C."/>
            <person name="Tritt A."/>
            <person name="Tisserant E."/>
            <person name="Crous P.W."/>
            <person name="Henrissat B."/>
            <person name="Nehls U."/>
            <person name="Egli S."/>
            <person name="Spatafora J.W."/>
            <person name="Grigoriev I.V."/>
            <person name="Martin F.M."/>
        </authorList>
    </citation>
    <scope>NUCLEOTIDE SEQUENCE [LARGE SCALE GENOMIC DNA]</scope>
    <source>
        <strain evidence="1 2">1.58</strain>
    </source>
</reference>
<proteinExistence type="predicted"/>
<gene>
    <name evidence="1" type="ORF">K441DRAFT_700642</name>
</gene>
<organism evidence="1 2">
    <name type="scientific">Cenococcum geophilum 1.58</name>
    <dbReference type="NCBI Taxonomy" id="794803"/>
    <lineage>
        <taxon>Eukaryota</taxon>
        <taxon>Fungi</taxon>
        <taxon>Dikarya</taxon>
        <taxon>Ascomycota</taxon>
        <taxon>Pezizomycotina</taxon>
        <taxon>Dothideomycetes</taxon>
        <taxon>Pleosporomycetidae</taxon>
        <taxon>Gloniales</taxon>
        <taxon>Gloniaceae</taxon>
        <taxon>Cenococcum</taxon>
    </lineage>
</organism>
<evidence type="ECO:0000313" key="1">
    <source>
        <dbReference type="EMBL" id="OCK88327.1"/>
    </source>
</evidence>
<name>A0ACC8EPU4_9PEZI</name>
<evidence type="ECO:0000313" key="2">
    <source>
        <dbReference type="Proteomes" id="UP000250078"/>
    </source>
</evidence>
<dbReference type="Proteomes" id="UP000250078">
    <property type="component" value="Unassembled WGS sequence"/>
</dbReference>
<protein>
    <submittedName>
        <fullName evidence="1">Uncharacterized protein</fullName>
    </submittedName>
</protein>
<accession>A0ACC8EPU4</accession>
<dbReference type="EMBL" id="KV748244">
    <property type="protein sequence ID" value="OCK88327.1"/>
    <property type="molecule type" value="Genomic_DNA"/>
</dbReference>
<keyword evidence="2" id="KW-1185">Reference proteome</keyword>
<sequence>MHDLPQTATCQVRVALISPVLSKKQGSATGWAARIGVSSTQQSPHHRWKATQLTIFLVDMHTRPHGEIKPDRGRSKSISETRGNILSRLHTFSAKMNHDSLPLRLDSTPRLHLDQDEGTEDVTDGSCWRRFTPNHDASHPHLVPRQQGDGRVQPVDPGPAVGFPLAKKNKLLFI</sequence>